<keyword evidence="1" id="KW-0472">Membrane</keyword>
<evidence type="ECO:0000259" key="2">
    <source>
        <dbReference type="Pfam" id="PF04773"/>
    </source>
</evidence>
<comment type="caution">
    <text evidence="4">The sequence shown here is derived from an EMBL/GenBank/DDBJ whole genome shotgun (WGS) entry which is preliminary data.</text>
</comment>
<evidence type="ECO:0000259" key="3">
    <source>
        <dbReference type="Pfam" id="PF16344"/>
    </source>
</evidence>
<name>A0A2H9VSF2_9SPHI</name>
<dbReference type="InterPro" id="IPR012373">
    <property type="entry name" value="Ferrdict_sens_TM"/>
</dbReference>
<dbReference type="AlphaFoldDB" id="A0A2H9VSF2"/>
<accession>A0A2H9VSF2</accession>
<keyword evidence="1" id="KW-0812">Transmembrane</keyword>
<reference evidence="4 5" key="1">
    <citation type="submission" date="2017-11" db="EMBL/GenBank/DDBJ databases">
        <title>Genomic Encyclopedia of Archaeal and Bacterial Type Strains, Phase II (KMG-II): From Individual Species to Whole Genera.</title>
        <authorList>
            <person name="Goeker M."/>
        </authorList>
    </citation>
    <scope>NUCLEOTIDE SEQUENCE [LARGE SCALE GENOMIC DNA]</scope>
    <source>
        <strain evidence="4 5">DSM 28175</strain>
    </source>
</reference>
<dbReference type="InterPro" id="IPR006860">
    <property type="entry name" value="FecR"/>
</dbReference>
<organism evidence="4 5">
    <name type="scientific">Mucilaginibacter auburnensis</name>
    <dbReference type="NCBI Taxonomy" id="1457233"/>
    <lineage>
        <taxon>Bacteria</taxon>
        <taxon>Pseudomonadati</taxon>
        <taxon>Bacteroidota</taxon>
        <taxon>Sphingobacteriia</taxon>
        <taxon>Sphingobacteriales</taxon>
        <taxon>Sphingobacteriaceae</taxon>
        <taxon>Mucilaginibacter</taxon>
    </lineage>
</organism>
<dbReference type="OrthoDB" id="643766at2"/>
<dbReference type="PANTHER" id="PTHR30273:SF2">
    <property type="entry name" value="PROTEIN FECR"/>
    <property type="match status" value="1"/>
</dbReference>
<proteinExistence type="predicted"/>
<dbReference type="EMBL" id="PGFJ01000001">
    <property type="protein sequence ID" value="PJJ83722.1"/>
    <property type="molecule type" value="Genomic_DNA"/>
</dbReference>
<dbReference type="RefSeq" id="WP_100339964.1">
    <property type="nucleotide sequence ID" value="NZ_PGFJ01000001.1"/>
</dbReference>
<sequence length="360" mass="40856">MVANRIWILLGKKVSGEATPQELEELQSLIAGSEEGFDAIGGLEQMLHTVNVDTVGKSEEEIDARWQRFKKNLITEVKVVDLPSAKRRGMLWFAAASVFVICFVCMALFMRRSIDSANALLAQVETPAKATRQLTLPDGTKVWLNAKSNLIYDKKKFGVKLREVSLVGEAFFDVKKDKKHPFVVNTASLSLRVLGTAFNVRAFSNEKKSEAALVHGSIEVTLINHPDKKIILKPSEKIIVRNNTEEKSLDKVSARERMMSIPLITLSNIHYKDEDPLPVEAQWIEKKLAFESETFDDIAARMERYYNVNISFEDESLRSLVFSGTFTNETVSDAFKYFQLTSTTQFKFRTEDNKRITIFK</sequence>
<dbReference type="InterPro" id="IPR032508">
    <property type="entry name" value="FecR_C"/>
</dbReference>
<dbReference type="GO" id="GO:0016989">
    <property type="term" value="F:sigma factor antagonist activity"/>
    <property type="evidence" value="ECO:0007669"/>
    <property type="project" value="TreeGrafter"/>
</dbReference>
<feature type="domain" description="Protein FecR C-terminal" evidence="3">
    <location>
        <begin position="287"/>
        <end position="358"/>
    </location>
</feature>
<dbReference type="Gene3D" id="3.55.50.30">
    <property type="match status" value="1"/>
</dbReference>
<evidence type="ECO:0000256" key="1">
    <source>
        <dbReference type="SAM" id="Phobius"/>
    </source>
</evidence>
<dbReference type="Gene3D" id="2.60.120.1440">
    <property type="match status" value="1"/>
</dbReference>
<dbReference type="Pfam" id="PF16344">
    <property type="entry name" value="FecR_C"/>
    <property type="match status" value="1"/>
</dbReference>
<evidence type="ECO:0000313" key="5">
    <source>
        <dbReference type="Proteomes" id="UP000242687"/>
    </source>
</evidence>
<keyword evidence="5" id="KW-1185">Reference proteome</keyword>
<dbReference type="PIRSF" id="PIRSF018266">
    <property type="entry name" value="FecR"/>
    <property type="match status" value="1"/>
</dbReference>
<dbReference type="PANTHER" id="PTHR30273">
    <property type="entry name" value="PERIPLASMIC SIGNAL SENSOR AND SIGMA FACTOR ACTIVATOR FECR-RELATED"/>
    <property type="match status" value="1"/>
</dbReference>
<evidence type="ECO:0000313" key="4">
    <source>
        <dbReference type="EMBL" id="PJJ83722.1"/>
    </source>
</evidence>
<protein>
    <submittedName>
        <fullName evidence="4">Ferric-dicitrate binding protein FerR (Iron transport regulator)</fullName>
    </submittedName>
</protein>
<dbReference type="FunFam" id="2.60.120.1440:FF:000001">
    <property type="entry name" value="Putative anti-sigma factor"/>
    <property type="match status" value="1"/>
</dbReference>
<dbReference type="Proteomes" id="UP000242687">
    <property type="component" value="Unassembled WGS sequence"/>
</dbReference>
<keyword evidence="1" id="KW-1133">Transmembrane helix</keyword>
<dbReference type="Pfam" id="PF04773">
    <property type="entry name" value="FecR"/>
    <property type="match status" value="1"/>
</dbReference>
<feature type="transmembrane region" description="Helical" evidence="1">
    <location>
        <begin position="91"/>
        <end position="110"/>
    </location>
</feature>
<feature type="domain" description="FecR protein" evidence="2">
    <location>
        <begin position="123"/>
        <end position="219"/>
    </location>
</feature>
<gene>
    <name evidence="4" type="ORF">CLV57_0715</name>
</gene>